<dbReference type="Proteomes" id="UP000296733">
    <property type="component" value="Chromosome"/>
</dbReference>
<proteinExistence type="predicted"/>
<organism evidence="3 4">
    <name type="scientific">Halobellus limi</name>
    <dbReference type="NCBI Taxonomy" id="699433"/>
    <lineage>
        <taxon>Archaea</taxon>
        <taxon>Methanobacteriati</taxon>
        <taxon>Methanobacteriota</taxon>
        <taxon>Stenosarchaea group</taxon>
        <taxon>Halobacteria</taxon>
        <taxon>Halobacteriales</taxon>
        <taxon>Haloferacaceae</taxon>
        <taxon>Halobellus</taxon>
    </lineage>
</organism>
<dbReference type="KEGG" id="hlm:DV707_11840"/>
<sequence length="69" mass="7046">MVLEPGMSGKARLFFAAYGLLVVGIVVALRELFGVSGAPLAGAAVVVAVVLFWGGLRPAYRRVDAGGGE</sequence>
<gene>
    <name evidence="2" type="ORF">DV707_11840</name>
    <name evidence="3" type="ORF">SAMN04488133_1765</name>
</gene>
<dbReference type="Proteomes" id="UP000236740">
    <property type="component" value="Unassembled WGS sequence"/>
</dbReference>
<dbReference type="EMBL" id="CP031311">
    <property type="protein sequence ID" value="QCC48297.1"/>
    <property type="molecule type" value="Genomic_DNA"/>
</dbReference>
<evidence type="ECO:0000313" key="3">
    <source>
        <dbReference type="EMBL" id="SEG28776.1"/>
    </source>
</evidence>
<dbReference type="AlphaFoldDB" id="A0A1H5Z011"/>
<reference evidence="2 5" key="2">
    <citation type="journal article" date="2019" name="Nat. Commun.">
        <title>A new type of DNA phosphorothioation-based antiviral system in archaea.</title>
        <authorList>
            <person name="Xiong L."/>
            <person name="Liu S."/>
            <person name="Chen S."/>
            <person name="Xiao Y."/>
            <person name="Zhu B."/>
            <person name="Gao Y."/>
            <person name="Zhang Y."/>
            <person name="Chen B."/>
            <person name="Luo J."/>
            <person name="Deng Z."/>
            <person name="Chen X."/>
            <person name="Wang L."/>
            <person name="Chen S."/>
        </authorList>
    </citation>
    <scope>NUCLEOTIDE SEQUENCE [LARGE SCALE GENOMIC DNA]</scope>
    <source>
        <strain evidence="2 5">CGMCC 1.10331</strain>
    </source>
</reference>
<evidence type="ECO:0000313" key="2">
    <source>
        <dbReference type="EMBL" id="QCC48297.1"/>
    </source>
</evidence>
<evidence type="ECO:0000256" key="1">
    <source>
        <dbReference type="SAM" id="Phobius"/>
    </source>
</evidence>
<reference evidence="3 4" key="1">
    <citation type="submission" date="2016-10" db="EMBL/GenBank/DDBJ databases">
        <authorList>
            <person name="de Groot N.N."/>
        </authorList>
    </citation>
    <scope>NUCLEOTIDE SEQUENCE [LARGE SCALE GENOMIC DNA]</scope>
    <source>
        <strain evidence="3 4">CGMCC 1.10331</strain>
    </source>
</reference>
<keyword evidence="1" id="KW-0812">Transmembrane</keyword>
<evidence type="ECO:0000313" key="4">
    <source>
        <dbReference type="Proteomes" id="UP000236740"/>
    </source>
</evidence>
<dbReference type="EMBL" id="FNVN01000002">
    <property type="protein sequence ID" value="SEG28776.1"/>
    <property type="molecule type" value="Genomic_DNA"/>
</dbReference>
<keyword evidence="4" id="KW-1185">Reference proteome</keyword>
<keyword evidence="1" id="KW-1133">Transmembrane helix</keyword>
<keyword evidence="1" id="KW-0472">Membrane</keyword>
<dbReference type="GeneID" id="39858795"/>
<accession>A0A1H5Z011</accession>
<feature type="transmembrane region" description="Helical" evidence="1">
    <location>
        <begin position="35"/>
        <end position="56"/>
    </location>
</feature>
<evidence type="ECO:0000313" key="5">
    <source>
        <dbReference type="Proteomes" id="UP000296733"/>
    </source>
</evidence>
<name>A0A1H5Z011_9EURY</name>
<dbReference type="RefSeq" id="WP_103991500.1">
    <property type="nucleotide sequence ID" value="NZ_CP031311.1"/>
</dbReference>
<protein>
    <submittedName>
        <fullName evidence="3">Uncharacterized protein</fullName>
    </submittedName>
</protein>
<feature type="transmembrane region" description="Helical" evidence="1">
    <location>
        <begin position="12"/>
        <end position="29"/>
    </location>
</feature>